<name>A7AVJ9_BABBO</name>
<evidence type="ECO:0000313" key="3">
    <source>
        <dbReference type="EMBL" id="EDO05825.1"/>
    </source>
</evidence>
<dbReference type="AlphaFoldDB" id="A7AVJ9"/>
<comment type="caution">
    <text evidence="3">The sequence shown here is derived from an EMBL/GenBank/DDBJ whole genome shotgun (WGS) entry which is preliminary data.</text>
</comment>
<keyword evidence="1" id="KW-0677">Repeat</keyword>
<dbReference type="SUPFAM" id="SSF82185">
    <property type="entry name" value="Histone H3 K4-specific methyltransferase SET7/9 N-terminal domain"/>
    <property type="match status" value="2"/>
</dbReference>
<reference evidence="3 4" key="1">
    <citation type="journal article" date="2007" name="PLoS Pathog.">
        <title>Genome sequence of Babesia bovis and comparative analysis of apicomplexan hemoprotozoa.</title>
        <authorList>
            <person name="Brayton K.A."/>
            <person name="Lau A.O.T."/>
            <person name="Herndon D.R."/>
            <person name="Hannick L."/>
            <person name="Kappmeyer L.S."/>
            <person name="Berens S.J."/>
            <person name="Bidwell S.L."/>
            <person name="Brown W.C."/>
            <person name="Crabtree J."/>
            <person name="Fadrosh D."/>
            <person name="Feldblum T."/>
            <person name="Forberger H.A."/>
            <person name="Haas B.J."/>
            <person name="Howell J.M."/>
            <person name="Khouri H."/>
            <person name="Koo H."/>
            <person name="Mann D.J."/>
            <person name="Norimine J."/>
            <person name="Paulsen I.T."/>
            <person name="Radune D."/>
            <person name="Ren Q."/>
            <person name="Smith R.K. Jr."/>
            <person name="Suarez C.E."/>
            <person name="White O."/>
            <person name="Wortman J.R."/>
            <person name="Knowles D.P. Jr."/>
            <person name="McElwain T.F."/>
            <person name="Nene V.M."/>
        </authorList>
    </citation>
    <scope>NUCLEOTIDE SEQUENCE [LARGE SCALE GENOMIC DNA]</scope>
    <source>
        <strain evidence="3">T2Bo</strain>
    </source>
</reference>
<gene>
    <name evidence="3" type="ORF">BBOV_IV002280</name>
</gene>
<protein>
    <submittedName>
        <fullName evidence="3">MORN repeat domain containing protein</fullName>
    </submittedName>
</protein>
<dbReference type="PANTHER" id="PTHR43215:SF14">
    <property type="entry name" value="RADIAL SPOKE HEAD 1 HOMOLOG"/>
    <property type="match status" value="1"/>
</dbReference>
<feature type="compositionally biased region" description="Basic and acidic residues" evidence="2">
    <location>
        <begin position="34"/>
        <end position="47"/>
    </location>
</feature>
<dbReference type="STRING" id="5865.A7AVJ9"/>
<dbReference type="InterPro" id="IPR003409">
    <property type="entry name" value="MORN"/>
</dbReference>
<evidence type="ECO:0000256" key="2">
    <source>
        <dbReference type="SAM" id="MobiDB-lite"/>
    </source>
</evidence>
<sequence length="347" mass="38715">MGNANGRIGCCQSRSSTDVTRDSNRLARKSNTRNKNDDVNNNEKVEESVPQNTASAHPLTEDDFIATGFKDLLCGEWDDKILVSLLGGQPTKLNSLIDVVSTNGLVERGPVVLKDGSVYCGQWKGKKRHGMGKHFAMDGTRYMGSFEDNMYSGMGDIRYVNGDKFKGYFKNGLKNGKGVMWYTNGDMFDGTWANGLRNGFGVERFSDGSVYMGMFKDNKREGEGELKLSNGVVYEGTFDNDVTGHGRMMWPTGECYIGEFRHGYKHNHGITTYRNGPVASEKGRYNMGRLDGVIERVMRGGQKFLCVYNKGEFIEDVTNNKEAEKQMEMVPEPNEPTKKLVLVDEAA</sequence>
<dbReference type="Pfam" id="PF02493">
    <property type="entry name" value="MORN"/>
    <property type="match status" value="7"/>
</dbReference>
<dbReference type="Gene3D" id="2.20.110.10">
    <property type="entry name" value="Histone H3 K4-specific methyltransferase SET7/9 N-terminal domain"/>
    <property type="match status" value="3"/>
</dbReference>
<dbReference type="RefSeq" id="XP_001609393.1">
    <property type="nucleotide sequence ID" value="XM_001609343.1"/>
</dbReference>
<dbReference type="GeneID" id="5477612"/>
<dbReference type="KEGG" id="bbo:BBOV_IV002280"/>
<organism evidence="3 4">
    <name type="scientific">Babesia bovis</name>
    <dbReference type="NCBI Taxonomy" id="5865"/>
    <lineage>
        <taxon>Eukaryota</taxon>
        <taxon>Sar</taxon>
        <taxon>Alveolata</taxon>
        <taxon>Apicomplexa</taxon>
        <taxon>Aconoidasida</taxon>
        <taxon>Piroplasmida</taxon>
        <taxon>Babesiidae</taxon>
        <taxon>Babesia</taxon>
    </lineage>
</organism>
<dbReference type="eggNOG" id="KOG0231">
    <property type="taxonomic scope" value="Eukaryota"/>
</dbReference>
<feature type="region of interest" description="Disordered" evidence="2">
    <location>
        <begin position="1"/>
        <end position="57"/>
    </location>
</feature>
<evidence type="ECO:0000313" key="4">
    <source>
        <dbReference type="Proteomes" id="UP000002173"/>
    </source>
</evidence>
<dbReference type="SMART" id="SM00698">
    <property type="entry name" value="MORN"/>
    <property type="match status" value="7"/>
</dbReference>
<dbReference type="OMA" id="CCANKNG"/>
<reference evidence="4" key="2">
    <citation type="journal article" date="2020" name="Data Brief">
        <title>Transcriptome dataset of Babesia bovis life stages within vertebrate and invertebrate hosts.</title>
        <authorList>
            <person name="Ueti M.W."/>
            <person name="Johnson W.C."/>
            <person name="Kappmeyer L.S."/>
            <person name="Herndon D.R."/>
            <person name="Mousel M.R."/>
            <person name="Reif K.E."/>
            <person name="Taus N.S."/>
            <person name="Ifeonu O.O."/>
            <person name="Silva J.C."/>
            <person name="Suarez C.E."/>
            <person name="Brayton K.A."/>
        </authorList>
    </citation>
    <scope>NUCLEOTIDE SEQUENCE [LARGE SCALE GENOMIC DNA]</scope>
</reference>
<dbReference type="InParanoid" id="A7AVJ9"/>
<proteinExistence type="predicted"/>
<keyword evidence="4" id="KW-1185">Reference proteome</keyword>
<dbReference type="PANTHER" id="PTHR43215">
    <property type="entry name" value="RADIAL SPOKE HEAD 1 HOMOLOG"/>
    <property type="match status" value="1"/>
</dbReference>
<evidence type="ECO:0000256" key="1">
    <source>
        <dbReference type="ARBA" id="ARBA00022737"/>
    </source>
</evidence>
<dbReference type="Proteomes" id="UP000002173">
    <property type="component" value="Unassembled WGS sequence"/>
</dbReference>
<accession>A7AVJ9</accession>
<reference evidence="4" key="3">
    <citation type="journal article" date="2021" name="Int. J. Parasitol.">
        <title>Comparative analysis of gene expression between Babesia bovis blood stages and kinetes allowed by improved genome annotation.</title>
        <authorList>
            <person name="Ueti M.W."/>
            <person name="Johnson W.C."/>
            <person name="Kappmeyer L.S."/>
            <person name="Herndon D.R."/>
            <person name="Mousel M.R."/>
            <person name="Reif K.E."/>
            <person name="Taus N.S."/>
            <person name="Ifeonu O.O."/>
            <person name="Silva J.C."/>
            <person name="Suarez C.E."/>
            <person name="Brayton K.A."/>
        </authorList>
    </citation>
    <scope>NUCLEOTIDE SEQUENCE [LARGE SCALE GENOMIC DNA]</scope>
</reference>
<dbReference type="VEuPathDB" id="PiroplasmaDB:BBOV_IV002280"/>
<dbReference type="EMBL" id="AAXT01000004">
    <property type="protein sequence ID" value="EDO05825.1"/>
    <property type="molecule type" value="Genomic_DNA"/>
</dbReference>